<dbReference type="RefSeq" id="WP_212825355.1">
    <property type="nucleotide sequence ID" value="NZ_AP023359.1"/>
</dbReference>
<dbReference type="KEGG" id="pry:Prubr_27450"/>
<gene>
    <name evidence="1" type="ORF">Prubr_27450</name>
</gene>
<proteinExistence type="predicted"/>
<reference evidence="1" key="1">
    <citation type="submission" date="2020-08" db="EMBL/GenBank/DDBJ databases">
        <title>Whole genome shotgun sequence of Polymorphospora rubra NBRC 101157.</title>
        <authorList>
            <person name="Komaki H."/>
            <person name="Tamura T."/>
        </authorList>
    </citation>
    <scope>NUCLEOTIDE SEQUENCE</scope>
    <source>
        <strain evidence="1">NBRC 101157</strain>
    </source>
</reference>
<dbReference type="Proteomes" id="UP000680866">
    <property type="component" value="Chromosome"/>
</dbReference>
<protein>
    <recommendedName>
        <fullName evidence="3">DNA-binding protein</fullName>
    </recommendedName>
</protein>
<accession>A0A810MZ37</accession>
<dbReference type="EMBL" id="AP023359">
    <property type="protein sequence ID" value="BCJ65724.1"/>
    <property type="molecule type" value="Genomic_DNA"/>
</dbReference>
<name>A0A810MZ37_9ACTN</name>
<evidence type="ECO:0000313" key="2">
    <source>
        <dbReference type="Proteomes" id="UP000680866"/>
    </source>
</evidence>
<dbReference type="AlphaFoldDB" id="A0A810MZ37"/>
<evidence type="ECO:0008006" key="3">
    <source>
        <dbReference type="Google" id="ProtNLM"/>
    </source>
</evidence>
<sequence length="246" mass="27222">MIRIPLRISGVNLDDDVTLELLAENLSDLAWSECDGVTLATLYTPANNPVATALEAARRICHALSDAEVLDVHQDLVSVSDVAFRLGVSREAVRLWVEGLRGPGGFPPPAGVIGNGRSKVWPWAAVNEWAHRNYRIGDNEAHLTSQQVAELNAALLRVKNPIDSEWETVSSFQKRVRPADERAEHFHELLARLTEGILSARAKGHMNWALHLVEGARPSWVARYGHHHPDGYLEVSSETAQIEELT</sequence>
<keyword evidence="2" id="KW-1185">Reference proteome</keyword>
<organism evidence="1 2">
    <name type="scientific">Polymorphospora rubra</name>
    <dbReference type="NCBI Taxonomy" id="338584"/>
    <lineage>
        <taxon>Bacteria</taxon>
        <taxon>Bacillati</taxon>
        <taxon>Actinomycetota</taxon>
        <taxon>Actinomycetes</taxon>
        <taxon>Micromonosporales</taxon>
        <taxon>Micromonosporaceae</taxon>
        <taxon>Polymorphospora</taxon>
    </lineage>
</organism>
<evidence type="ECO:0000313" key="1">
    <source>
        <dbReference type="EMBL" id="BCJ65724.1"/>
    </source>
</evidence>